<evidence type="ECO:0000313" key="3">
    <source>
        <dbReference type="Proteomes" id="UP000013006"/>
    </source>
</evidence>
<gene>
    <name evidence="2" type="ORF">SiL_2280</name>
</gene>
<dbReference type="EMBL" id="CP003928">
    <property type="protein sequence ID" value="AGJ63716.1"/>
    <property type="molecule type" value="Genomic_DNA"/>
</dbReference>
<name>M9UGF0_SACIS</name>
<organism>
    <name type="scientific">Saccharolobus islandicus LAL14/1</name>
    <dbReference type="NCBI Taxonomy" id="1241935"/>
    <lineage>
        <taxon>Archaea</taxon>
        <taxon>Thermoproteota</taxon>
        <taxon>Thermoprotei</taxon>
        <taxon>Sulfolobales</taxon>
        <taxon>Sulfolobaceae</taxon>
        <taxon>Saccharolobus</taxon>
    </lineage>
</organism>
<protein>
    <submittedName>
        <fullName evidence="2">Uncharacterized protein</fullName>
    </submittedName>
</protein>
<dbReference type="AlphaFoldDB" id="M9UGF0"/>
<dbReference type="Proteomes" id="UP000013006">
    <property type="component" value="Chromosome"/>
</dbReference>
<feature type="region of interest" description="Disordered" evidence="1">
    <location>
        <begin position="18"/>
        <end position="62"/>
    </location>
</feature>
<dbReference type="HOGENOM" id="CLU_2893437_0_0_2"/>
<accession>M9UGF0</accession>
<evidence type="ECO:0000256" key="1">
    <source>
        <dbReference type="SAM" id="MobiDB-lite"/>
    </source>
</evidence>
<sequence>MDESPLFEWEWISDPLDCPPDERCKPESMVGTMSPLGGNPRPFQGGEKFSRKQIAPLRTPYH</sequence>
<reference evidence="2 3" key="1">
    <citation type="journal article" date="2013" name="Open Biol.">
        <title>Genomics and genetics of Sulfolobus islandicus LAL14/1, a model hyperthermophilic archaeon.</title>
        <authorList>
            <person name="Jaubert C."/>
            <person name="Danioux C."/>
            <person name="Oberto J."/>
            <person name="Cortez D."/>
            <person name="Bize A."/>
            <person name="Krupovic M."/>
            <person name="She Q."/>
            <person name="Forterre P."/>
            <person name="Prangishvili D."/>
            <person name="Sezonov G."/>
        </authorList>
    </citation>
    <scope>NUCLEOTIDE SEQUENCE [LARGE SCALE GENOMIC DNA]</scope>
    <source>
        <strain evidence="2">LAL14/1</strain>
    </source>
</reference>
<proteinExistence type="predicted"/>
<evidence type="ECO:0000313" key="2">
    <source>
        <dbReference type="EMBL" id="AGJ63716.1"/>
    </source>
</evidence>
<dbReference type="KEGG" id="sic:SiL_2280"/>